<feature type="chain" id="PRO_5023482524" description="Arginine biosynthesis bifunctional protein ArgJ beta chain" evidence="6">
    <location>
        <begin position="201"/>
        <end position="416"/>
    </location>
</feature>
<evidence type="ECO:0000256" key="2">
    <source>
        <dbReference type="ARBA" id="ARBA00011475"/>
    </source>
</evidence>
<reference evidence="7 8" key="1">
    <citation type="journal article" date="2014" name="Antonie Van Leeuwenhoek">
        <title>Hyphomonas beringensis sp. nov. and Hyphomonas chukchiensis sp. nov., isolated from surface seawater of the Bering Sea and Chukchi Sea.</title>
        <authorList>
            <person name="Li C."/>
            <person name="Lai Q."/>
            <person name="Li G."/>
            <person name="Dong C."/>
            <person name="Wang J."/>
            <person name="Liao Y."/>
            <person name="Shao Z."/>
        </authorList>
    </citation>
    <scope>NUCLEOTIDE SEQUENCE [LARGE SCALE GENOMIC DNA]</scope>
    <source>
        <strain evidence="7 8">MHS-2</strain>
    </source>
</reference>
<keyword evidence="8" id="KW-1185">Reference proteome</keyword>
<comment type="similarity">
    <text evidence="1 6">Belongs to the ArgJ family.</text>
</comment>
<dbReference type="GO" id="GO:0006592">
    <property type="term" value="P:ornithine biosynthetic process"/>
    <property type="evidence" value="ECO:0007669"/>
    <property type="project" value="TreeGrafter"/>
</dbReference>
<comment type="catalytic activity">
    <reaction evidence="6">
        <text>N(2)-acetyl-L-ornithine + L-glutamate = N-acetyl-L-glutamate + L-ornithine</text>
        <dbReference type="Rhea" id="RHEA:15349"/>
        <dbReference type="ChEBI" id="CHEBI:29985"/>
        <dbReference type="ChEBI" id="CHEBI:44337"/>
        <dbReference type="ChEBI" id="CHEBI:46911"/>
        <dbReference type="ChEBI" id="CHEBI:57805"/>
        <dbReference type="EC" id="2.3.1.35"/>
    </reaction>
</comment>
<feature type="active site" description="Nucleophile" evidence="6">
    <location>
        <position position="201"/>
    </location>
</feature>
<evidence type="ECO:0000256" key="4">
    <source>
        <dbReference type="ARBA" id="ARBA00022813"/>
    </source>
</evidence>
<dbReference type="HAMAP" id="MF_01106">
    <property type="entry name" value="ArgJ"/>
    <property type="match status" value="1"/>
</dbReference>
<evidence type="ECO:0000256" key="3">
    <source>
        <dbReference type="ARBA" id="ARBA00022679"/>
    </source>
</evidence>
<dbReference type="AlphaFoldDB" id="A0A059FP73"/>
<comment type="caution">
    <text evidence="7">The sequence shown here is derived from an EMBL/GenBank/DDBJ whole genome shotgun (WGS) entry which is preliminary data.</text>
</comment>
<dbReference type="SUPFAM" id="SSF56266">
    <property type="entry name" value="DmpA/ArgJ-like"/>
    <property type="match status" value="1"/>
</dbReference>
<dbReference type="InterPro" id="IPR042195">
    <property type="entry name" value="ArgJ_beta_C"/>
</dbReference>
<keyword evidence="6" id="KW-0028">Amino-acid biosynthesis</keyword>
<dbReference type="RefSeq" id="WP_035616662.1">
    <property type="nucleotide sequence ID" value="NZ_ARYK01000004.1"/>
</dbReference>
<dbReference type="Gene3D" id="3.10.20.340">
    <property type="entry name" value="ArgJ beta chain, C-terminal domain"/>
    <property type="match status" value="1"/>
</dbReference>
<feature type="binding site" evidence="6">
    <location>
        <position position="201"/>
    </location>
    <ligand>
        <name>substrate</name>
    </ligand>
</feature>
<feature type="chain" id="PRO_5023482523" description="Arginine biosynthesis bifunctional protein ArgJ alpha chain" evidence="6">
    <location>
        <begin position="1"/>
        <end position="200"/>
    </location>
</feature>
<dbReference type="Gene3D" id="3.60.70.12">
    <property type="entry name" value="L-amino peptidase D-ALA esterase/amidase"/>
    <property type="match status" value="1"/>
</dbReference>
<feature type="site" description="Involved in the stabilization of negative charge on the oxyanion by the formation of the oxyanion hole" evidence="6">
    <location>
        <position position="126"/>
    </location>
</feature>
<organism evidence="7 8">
    <name type="scientific">Hyphomonas johnsonii MHS-2</name>
    <dbReference type="NCBI Taxonomy" id="1280950"/>
    <lineage>
        <taxon>Bacteria</taxon>
        <taxon>Pseudomonadati</taxon>
        <taxon>Pseudomonadota</taxon>
        <taxon>Alphaproteobacteria</taxon>
        <taxon>Hyphomonadales</taxon>
        <taxon>Hyphomonadaceae</taxon>
        <taxon>Hyphomonas</taxon>
    </lineage>
</organism>
<feature type="binding site" evidence="6">
    <location>
        <position position="288"/>
    </location>
    <ligand>
        <name>substrate</name>
    </ligand>
</feature>
<dbReference type="PANTHER" id="PTHR23100:SF0">
    <property type="entry name" value="ARGININE BIOSYNTHESIS BIFUNCTIONAL PROTEIN ARGJ, MITOCHONDRIAL"/>
    <property type="match status" value="1"/>
</dbReference>
<evidence type="ECO:0000256" key="6">
    <source>
        <dbReference type="HAMAP-Rule" id="MF_01106"/>
    </source>
</evidence>
<keyword evidence="5 6" id="KW-0012">Acyltransferase</keyword>
<comment type="subunit">
    <text evidence="2 6">Heterotetramer of two alpha and two beta chains.</text>
</comment>
<dbReference type="PATRIC" id="fig|1280950.3.peg.2075"/>
<dbReference type="eggNOG" id="COG1364">
    <property type="taxonomic scope" value="Bacteria"/>
</dbReference>
<dbReference type="STRING" id="1280950.HJO_10374"/>
<dbReference type="EC" id="2.3.1.1" evidence="6"/>
<keyword evidence="6" id="KW-0511">Multifunctional enzyme</keyword>
<evidence type="ECO:0000313" key="7">
    <source>
        <dbReference type="EMBL" id="KCZ92434.1"/>
    </source>
</evidence>
<feature type="site" description="Cleavage; by autolysis" evidence="6">
    <location>
        <begin position="200"/>
        <end position="201"/>
    </location>
</feature>
<evidence type="ECO:0000313" key="8">
    <source>
        <dbReference type="Proteomes" id="UP000025171"/>
    </source>
</evidence>
<accession>A0A059FP73</accession>
<proteinExistence type="inferred from homology"/>
<dbReference type="GO" id="GO:0006526">
    <property type="term" value="P:L-arginine biosynthetic process"/>
    <property type="evidence" value="ECO:0007669"/>
    <property type="project" value="UniProtKB-UniRule"/>
</dbReference>
<dbReference type="NCBIfam" id="TIGR00120">
    <property type="entry name" value="ArgJ"/>
    <property type="match status" value="1"/>
</dbReference>
<gene>
    <name evidence="6" type="primary">argJ</name>
    <name evidence="7" type="ORF">HJO_10374</name>
</gene>
<name>A0A059FP73_9PROT</name>
<keyword evidence="6" id="KW-0963">Cytoplasm</keyword>
<dbReference type="CDD" id="cd02152">
    <property type="entry name" value="OAT"/>
    <property type="match status" value="1"/>
</dbReference>
<dbReference type="UniPathway" id="UPA00068">
    <property type="reaction ID" value="UER00106"/>
</dbReference>
<protein>
    <recommendedName>
        <fullName evidence="6">Arginine biosynthesis bifunctional protein ArgJ</fullName>
    </recommendedName>
    <domain>
        <recommendedName>
            <fullName evidence="6">Glutamate N-acetyltransferase</fullName>
            <ecNumber evidence="6">2.3.1.35</ecNumber>
        </recommendedName>
        <alternativeName>
            <fullName evidence="6">Ornithine acetyltransferase</fullName>
            <shortName evidence="6">OATase</shortName>
        </alternativeName>
        <alternativeName>
            <fullName evidence="6">Ornithine transacetylase</fullName>
        </alternativeName>
    </domain>
    <domain>
        <recommendedName>
            <fullName evidence="6">Amino-acid acetyltransferase</fullName>
            <ecNumber evidence="6">2.3.1.1</ecNumber>
        </recommendedName>
        <alternativeName>
            <fullName evidence="6">N-acetylglutamate synthase</fullName>
            <shortName evidence="6">AGSase</shortName>
        </alternativeName>
    </domain>
    <component>
        <recommendedName>
            <fullName evidence="6">Arginine biosynthesis bifunctional protein ArgJ alpha chain</fullName>
        </recommendedName>
    </component>
    <component>
        <recommendedName>
            <fullName evidence="6">Arginine biosynthesis bifunctional protein ArgJ beta chain</fullName>
        </recommendedName>
    </component>
</protein>
<dbReference type="EC" id="2.3.1.35" evidence="6"/>
<dbReference type="GO" id="GO:0004042">
    <property type="term" value="F:L-glutamate N-acetyltransferase activity"/>
    <property type="evidence" value="ECO:0007669"/>
    <property type="project" value="UniProtKB-UniRule"/>
</dbReference>
<dbReference type="OrthoDB" id="9804242at2"/>
<evidence type="ECO:0000256" key="1">
    <source>
        <dbReference type="ARBA" id="ARBA00006774"/>
    </source>
</evidence>
<dbReference type="GO" id="GO:0005737">
    <property type="term" value="C:cytoplasm"/>
    <property type="evidence" value="ECO:0007669"/>
    <property type="project" value="UniProtKB-SubCell"/>
</dbReference>
<dbReference type="PANTHER" id="PTHR23100">
    <property type="entry name" value="ARGININE BIOSYNTHESIS BIFUNCTIONAL PROTEIN ARGJ"/>
    <property type="match status" value="1"/>
</dbReference>
<comment type="subcellular location">
    <subcellularLocation>
        <location evidence="6">Cytoplasm</location>
    </subcellularLocation>
</comment>
<dbReference type="InterPro" id="IPR016117">
    <property type="entry name" value="ArgJ-like_dom_sf"/>
</dbReference>
<comment type="pathway">
    <text evidence="6">Amino-acid biosynthesis; L-arginine biosynthesis; N(2)-acetyl-L-ornithine from L-glutamate: step 1/4.</text>
</comment>
<keyword evidence="6" id="KW-0055">Arginine biosynthesis</keyword>
<comment type="pathway">
    <text evidence="6">Amino-acid biosynthesis; L-arginine biosynthesis; L-ornithine and N-acetyl-L-glutamate from L-glutamate and N(2)-acetyl-L-ornithine (cyclic): step 1/1.</text>
</comment>
<dbReference type="EMBL" id="ARYK01000004">
    <property type="protein sequence ID" value="KCZ92434.1"/>
    <property type="molecule type" value="Genomic_DNA"/>
</dbReference>
<comment type="catalytic activity">
    <reaction evidence="6">
        <text>L-glutamate + acetyl-CoA = N-acetyl-L-glutamate + CoA + H(+)</text>
        <dbReference type="Rhea" id="RHEA:24292"/>
        <dbReference type="ChEBI" id="CHEBI:15378"/>
        <dbReference type="ChEBI" id="CHEBI:29985"/>
        <dbReference type="ChEBI" id="CHEBI:44337"/>
        <dbReference type="ChEBI" id="CHEBI:57287"/>
        <dbReference type="ChEBI" id="CHEBI:57288"/>
        <dbReference type="EC" id="2.3.1.1"/>
    </reaction>
</comment>
<keyword evidence="3 6" id="KW-0808">Transferase</keyword>
<dbReference type="Proteomes" id="UP000025171">
    <property type="component" value="Unassembled WGS sequence"/>
</dbReference>
<dbReference type="NCBIfam" id="NF003802">
    <property type="entry name" value="PRK05388.1"/>
    <property type="match status" value="1"/>
</dbReference>
<keyword evidence="4 6" id="KW-0068">Autocatalytic cleavage</keyword>
<feature type="site" description="Involved in the stabilization of negative charge on the oxyanion by the formation of the oxyanion hole" evidence="6">
    <location>
        <position position="127"/>
    </location>
</feature>
<dbReference type="InterPro" id="IPR002813">
    <property type="entry name" value="Arg_biosynth_ArgJ"/>
</dbReference>
<feature type="binding site" evidence="6">
    <location>
        <position position="411"/>
    </location>
    <ligand>
        <name>substrate</name>
    </ligand>
</feature>
<dbReference type="Pfam" id="PF01960">
    <property type="entry name" value="ArgJ"/>
    <property type="match status" value="1"/>
</dbReference>
<feature type="binding site" evidence="6">
    <location>
        <position position="190"/>
    </location>
    <ligand>
        <name>substrate</name>
    </ligand>
</feature>
<comment type="function">
    <text evidence="6">Catalyzes two activities which are involved in the cyclic version of arginine biosynthesis: the synthesis of N-acetylglutamate from glutamate and acetyl-CoA as the acetyl donor, and of ornithine by transacetylation between N(2)-acetylornithine and glutamate.</text>
</comment>
<feature type="binding site" evidence="6">
    <location>
        <position position="416"/>
    </location>
    <ligand>
        <name>substrate</name>
    </ligand>
</feature>
<dbReference type="GO" id="GO:0004358">
    <property type="term" value="F:L-glutamate N-acetyltransferase activity, acting on acetyl-L-ornithine as donor"/>
    <property type="evidence" value="ECO:0007669"/>
    <property type="project" value="UniProtKB-UniRule"/>
</dbReference>
<evidence type="ECO:0000256" key="5">
    <source>
        <dbReference type="ARBA" id="ARBA00023315"/>
    </source>
</evidence>
<feature type="binding site" evidence="6">
    <location>
        <position position="164"/>
    </location>
    <ligand>
        <name>substrate</name>
    </ligand>
</feature>
<sequence>MKLIPSPFAPPAFPSLPAVRGVRAATASRGFYARRGIERDDVFLFAFDAGTACAGVFTRSHTASADVLWCREALKQGGGTARALIANSGNSNAFTGPKGVEKNDATLKALAASLNVPRESCFLAATGVIGEPLADPNYVGAIVPDLEQRLGAPDWEACARAFMTTDTYPKASGRTVDLAGAPTRFAGIAKGSGMIAPNMATMLAYVFTDAAVAPDVLQALLEEIADETFNAITVDGDTSTSDTLMVFATGANREPVIASRDDARFAAFAAALHATCLDLALQVVKDGEGASKFVTVRVEGAVSRLSAKTIACHIANSPLIKTAMAAGDANWGRVVMAVGKSLEPISQERLSIWFDGVLVAENGARAPGYDEAAASAVFAQPEFTIRVDVGVGECATQVWTCDLTHGYVDINGAYRT</sequence>